<protein>
    <submittedName>
        <fullName evidence="6">Peptidylprolyl isomerase</fullName>
    </submittedName>
</protein>
<dbReference type="SUPFAM" id="SSF109998">
    <property type="entry name" value="Triger factor/SurA peptide-binding domain-like"/>
    <property type="match status" value="1"/>
</dbReference>
<evidence type="ECO:0000256" key="3">
    <source>
        <dbReference type="SAM" id="MobiDB-lite"/>
    </source>
</evidence>
<feature type="transmembrane region" description="Helical" evidence="4">
    <location>
        <begin position="35"/>
        <end position="59"/>
    </location>
</feature>
<organism evidence="6 7">
    <name type="scientific">Candidatus Faecousia excrementigallinarum</name>
    <dbReference type="NCBI Taxonomy" id="2840806"/>
    <lineage>
        <taxon>Bacteria</taxon>
        <taxon>Bacillati</taxon>
        <taxon>Bacillota</taxon>
        <taxon>Clostridia</taxon>
        <taxon>Eubacteriales</taxon>
        <taxon>Oscillospiraceae</taxon>
        <taxon>Faecousia</taxon>
    </lineage>
</organism>
<dbReference type="AlphaFoldDB" id="A0A9D1CM45"/>
<proteinExistence type="predicted"/>
<name>A0A9D1CM45_9FIRM</name>
<evidence type="ECO:0000313" key="7">
    <source>
        <dbReference type="Proteomes" id="UP000886796"/>
    </source>
</evidence>
<sequence length="532" mass="59972">MSASSKKKLRKEQESAMLTEKQQQEQKERKKLKGYTIAFVALIAVIACVAIFSLVSGVVNRSGILQKNTVAATVGDHELNTVEFSYYYTDVINSTFSQWNSSSNNNLELYAQLMGLDLSKPYDKQVYNQETGETWADYFLNAALSNAASDYALADKANAEGHTLTEGEQTALENQIQTQSFYAQIYGYDSLDKYLAAVYGYGADEASYRAFATNNALAASYYTAHQDSLTYEDADLRAYEKDHALDFNSYSYHAYAVYLSNYEDKDKAAELAEADAKKLAEATSVEELDKAIAALENKEENVTSTAYENVLYTNVSTYAQEWLSDPDRQEGDITYLPMETTSKDEDGNETKTLTGYYVVRFESSTENKEPLANVRHILVKFEGGTTENGETVYSDEEKATAKQEAEKLLQEWKDGEATEESFAQLAKENTDDTSSKENGGLIEDIYPGANYVKNFLNWSIDPERKAGDTGIVESEYGYHVMYYVGDDEMTYRDYMIENTLRADDMEEWYTEIVEAMPKSLKNTSRLNMEYNG</sequence>
<dbReference type="GO" id="GO:0003755">
    <property type="term" value="F:peptidyl-prolyl cis-trans isomerase activity"/>
    <property type="evidence" value="ECO:0007669"/>
    <property type="project" value="UniProtKB-KW"/>
</dbReference>
<dbReference type="EMBL" id="DVFK01000083">
    <property type="protein sequence ID" value="HIQ68015.1"/>
    <property type="molecule type" value="Genomic_DNA"/>
</dbReference>
<evidence type="ECO:0000256" key="1">
    <source>
        <dbReference type="PROSITE-ProRule" id="PRU00278"/>
    </source>
</evidence>
<evidence type="ECO:0000313" key="6">
    <source>
        <dbReference type="EMBL" id="HIQ68015.1"/>
    </source>
</evidence>
<feature type="coiled-coil region" evidence="2">
    <location>
        <begin position="262"/>
        <end position="305"/>
    </location>
</feature>
<dbReference type="InterPro" id="IPR000297">
    <property type="entry name" value="PPIase_PpiC"/>
</dbReference>
<dbReference type="PANTHER" id="PTHR47245:SF2">
    <property type="entry name" value="PEPTIDYL-PROLYL CIS-TRANS ISOMERASE HP_0175-RELATED"/>
    <property type="match status" value="1"/>
</dbReference>
<reference evidence="6" key="1">
    <citation type="submission" date="2020-10" db="EMBL/GenBank/DDBJ databases">
        <authorList>
            <person name="Gilroy R."/>
        </authorList>
    </citation>
    <scope>NUCLEOTIDE SEQUENCE</scope>
    <source>
        <strain evidence="6">13361</strain>
    </source>
</reference>
<keyword evidence="4" id="KW-0812">Transmembrane</keyword>
<keyword evidence="4" id="KW-0472">Membrane</keyword>
<feature type="region of interest" description="Disordered" evidence="3">
    <location>
        <begin position="1"/>
        <end position="23"/>
    </location>
</feature>
<evidence type="ECO:0000256" key="2">
    <source>
        <dbReference type="SAM" id="Coils"/>
    </source>
</evidence>
<feature type="domain" description="PpiC" evidence="5">
    <location>
        <begin position="369"/>
        <end position="485"/>
    </location>
</feature>
<dbReference type="InterPro" id="IPR027304">
    <property type="entry name" value="Trigger_fact/SurA_dom_sf"/>
</dbReference>
<dbReference type="Pfam" id="PF13616">
    <property type="entry name" value="Rotamase_3"/>
    <property type="match status" value="1"/>
</dbReference>
<dbReference type="InterPro" id="IPR050245">
    <property type="entry name" value="PrsA_foldase"/>
</dbReference>
<keyword evidence="1 6" id="KW-0413">Isomerase</keyword>
<dbReference type="Proteomes" id="UP000886796">
    <property type="component" value="Unassembled WGS sequence"/>
</dbReference>
<dbReference type="PANTHER" id="PTHR47245">
    <property type="entry name" value="PEPTIDYLPROLYL ISOMERASE"/>
    <property type="match status" value="1"/>
</dbReference>
<dbReference type="Gene3D" id="3.10.50.40">
    <property type="match status" value="1"/>
</dbReference>
<dbReference type="PROSITE" id="PS50198">
    <property type="entry name" value="PPIC_PPIASE_2"/>
    <property type="match status" value="1"/>
</dbReference>
<keyword evidence="1" id="KW-0697">Rotamase</keyword>
<evidence type="ECO:0000259" key="5">
    <source>
        <dbReference type="PROSITE" id="PS50198"/>
    </source>
</evidence>
<keyword evidence="2" id="KW-0175">Coiled coil</keyword>
<dbReference type="SUPFAM" id="SSF54534">
    <property type="entry name" value="FKBP-like"/>
    <property type="match status" value="1"/>
</dbReference>
<reference evidence="6" key="2">
    <citation type="journal article" date="2021" name="PeerJ">
        <title>Extensive microbial diversity within the chicken gut microbiome revealed by metagenomics and culture.</title>
        <authorList>
            <person name="Gilroy R."/>
            <person name="Ravi A."/>
            <person name="Getino M."/>
            <person name="Pursley I."/>
            <person name="Horton D.L."/>
            <person name="Alikhan N.F."/>
            <person name="Baker D."/>
            <person name="Gharbi K."/>
            <person name="Hall N."/>
            <person name="Watson M."/>
            <person name="Adriaenssens E.M."/>
            <person name="Foster-Nyarko E."/>
            <person name="Jarju S."/>
            <person name="Secka A."/>
            <person name="Antonio M."/>
            <person name="Oren A."/>
            <person name="Chaudhuri R.R."/>
            <person name="La Ragione R."/>
            <person name="Hildebrand F."/>
            <person name="Pallen M.J."/>
        </authorList>
    </citation>
    <scope>NUCLEOTIDE SEQUENCE</scope>
    <source>
        <strain evidence="6">13361</strain>
    </source>
</reference>
<evidence type="ECO:0000256" key="4">
    <source>
        <dbReference type="SAM" id="Phobius"/>
    </source>
</evidence>
<keyword evidence="4" id="KW-1133">Transmembrane helix</keyword>
<comment type="caution">
    <text evidence="6">The sequence shown here is derived from an EMBL/GenBank/DDBJ whole genome shotgun (WGS) entry which is preliminary data.</text>
</comment>
<accession>A0A9D1CM45</accession>
<dbReference type="InterPro" id="IPR046357">
    <property type="entry name" value="PPIase_dom_sf"/>
</dbReference>
<gene>
    <name evidence="6" type="ORF">IAB74_05870</name>
</gene>
<feature type="compositionally biased region" description="Basic residues" evidence="3">
    <location>
        <begin position="1"/>
        <end position="10"/>
    </location>
</feature>